<dbReference type="EMBL" id="VXPY01000073">
    <property type="protein sequence ID" value="MYD90695.1"/>
    <property type="molecule type" value="Genomic_DNA"/>
</dbReference>
<dbReference type="Gene3D" id="3.30.420.10">
    <property type="entry name" value="Ribonuclease H-like superfamily/Ribonuclease H"/>
    <property type="match status" value="1"/>
</dbReference>
<dbReference type="InterPro" id="IPR036397">
    <property type="entry name" value="RNaseH_sf"/>
</dbReference>
<accession>A0A6B1DV64</accession>
<dbReference type="InterPro" id="IPR012337">
    <property type="entry name" value="RNaseH-like_sf"/>
</dbReference>
<comment type="caution">
    <text evidence="1">The sequence shown here is derived from an EMBL/GenBank/DDBJ whole genome shotgun (WGS) entry which is preliminary data.</text>
</comment>
<reference evidence="1" key="1">
    <citation type="submission" date="2019-09" db="EMBL/GenBank/DDBJ databases">
        <title>Characterisation of the sponge microbiome using genome-centric metagenomics.</title>
        <authorList>
            <person name="Engelberts J.P."/>
            <person name="Robbins S.J."/>
            <person name="De Goeij J.M."/>
            <person name="Aranda M."/>
            <person name="Bell S.C."/>
            <person name="Webster N.S."/>
        </authorList>
    </citation>
    <scope>NUCLEOTIDE SEQUENCE</scope>
    <source>
        <strain evidence="1">SB0662_bin_9</strain>
    </source>
</reference>
<protein>
    <submittedName>
        <fullName evidence="1">Uncharacterized protein</fullName>
    </submittedName>
</protein>
<organism evidence="1">
    <name type="scientific">Caldilineaceae bacterium SB0662_bin_9</name>
    <dbReference type="NCBI Taxonomy" id="2605258"/>
    <lineage>
        <taxon>Bacteria</taxon>
        <taxon>Bacillati</taxon>
        <taxon>Chloroflexota</taxon>
        <taxon>Caldilineae</taxon>
        <taxon>Caldilineales</taxon>
        <taxon>Caldilineaceae</taxon>
    </lineage>
</organism>
<evidence type="ECO:0000313" key="1">
    <source>
        <dbReference type="EMBL" id="MYD90695.1"/>
    </source>
</evidence>
<dbReference type="AlphaFoldDB" id="A0A6B1DV64"/>
<name>A0A6B1DV64_9CHLR</name>
<dbReference type="SUPFAM" id="SSF53098">
    <property type="entry name" value="Ribonuclease H-like"/>
    <property type="match status" value="1"/>
</dbReference>
<dbReference type="GO" id="GO:0003676">
    <property type="term" value="F:nucleic acid binding"/>
    <property type="evidence" value="ECO:0007669"/>
    <property type="project" value="InterPro"/>
</dbReference>
<proteinExistence type="predicted"/>
<sequence>MQYPGYWAFTDGSYRNGTTTWGVAIVRNDREIDVLNGRLEDAGDVFGRDLDAVLASGSHQIGGEVAAVYRAVQWCVRNGVADVTIAHDLKGLPLWAQGKWKANVPATRALRRDAPHWPVRIRWVKIKAHRGNRFNEKADSLAKDALGEPSADSGKDAVRDLQAVKAEAFREILRRHGLGVEPVTVHDIYARVRLVDLPGMVDIYNTKKRSWRNPYLHGFRDRALQRDVERLWQEFVAAES</sequence>
<gene>
    <name evidence="1" type="ORF">F4Y08_10230</name>
</gene>